<keyword evidence="2" id="KW-1185">Reference proteome</keyword>
<name>A0A0L8ANM0_9BACT</name>
<dbReference type="AlphaFoldDB" id="A0A0L8ANM0"/>
<dbReference type="EMBL" id="JSVA01000004">
    <property type="protein sequence ID" value="KOF03939.1"/>
    <property type="molecule type" value="Genomic_DNA"/>
</dbReference>
<dbReference type="RefSeq" id="WP_053222158.1">
    <property type="nucleotide sequence ID" value="NZ_JSVA01000004.1"/>
</dbReference>
<dbReference type="OrthoDB" id="982144at2"/>
<comment type="caution">
    <text evidence="1">The sequence shown here is derived from an EMBL/GenBank/DDBJ whole genome shotgun (WGS) entry which is preliminary data.</text>
</comment>
<sequence length="235" mass="27593">MAEPKAQTHIQQLGFFDNDLNSSTHDNIMIWLQKNIDQVLNNLYYTPFERWEVERMVNSTKEELQRLLPPMIQQLKWSGNKLEEHQKLIDSLQNWTGKEILEQAIERPLITSHSVKWEMTVEREGRRVGDKYTLGFIDMHVAFSYMGYMIKGIPIGSNQKKEIEEYSLPYLFSYFNDDEVFFEVKTKIPSVGALLRQINFYKSYKPGKYVVVCPDDRHKELLASQNVGFVKAFAL</sequence>
<gene>
    <name evidence="1" type="ORF">OB69_02715</name>
</gene>
<dbReference type="PATRIC" id="fig|1566026.4.peg.2312"/>
<evidence type="ECO:0000313" key="1">
    <source>
        <dbReference type="EMBL" id="KOF03939.1"/>
    </source>
</evidence>
<dbReference type="Proteomes" id="UP000036908">
    <property type="component" value="Unassembled WGS sequence"/>
</dbReference>
<accession>A0A0L8ANM0</accession>
<protein>
    <submittedName>
        <fullName evidence="1">Uncharacterized protein</fullName>
    </submittedName>
</protein>
<reference evidence="2" key="1">
    <citation type="submission" date="2014-11" db="EMBL/GenBank/DDBJ databases">
        <title>Genome sequencing of Roseivirga sp. D-25.</title>
        <authorList>
            <person name="Selvaratnam C."/>
            <person name="Thevarajoo S."/>
            <person name="Goh K.M."/>
            <person name="Eee R."/>
            <person name="Chan K.-G."/>
            <person name="Chong C.S."/>
        </authorList>
    </citation>
    <scope>NUCLEOTIDE SEQUENCE [LARGE SCALE GENOMIC DNA]</scope>
    <source>
        <strain evidence="2">D-25</strain>
    </source>
</reference>
<organism evidence="1 2">
    <name type="scientific">Roseivirga seohaensis subsp. aquiponti</name>
    <dbReference type="NCBI Taxonomy" id="1566026"/>
    <lineage>
        <taxon>Bacteria</taxon>
        <taxon>Pseudomonadati</taxon>
        <taxon>Bacteroidota</taxon>
        <taxon>Cytophagia</taxon>
        <taxon>Cytophagales</taxon>
        <taxon>Roseivirgaceae</taxon>
        <taxon>Roseivirga</taxon>
    </lineage>
</organism>
<proteinExistence type="predicted"/>
<evidence type="ECO:0000313" key="2">
    <source>
        <dbReference type="Proteomes" id="UP000036908"/>
    </source>
</evidence>